<keyword evidence="10" id="KW-1185">Reference proteome</keyword>
<dbReference type="AlphaFoldDB" id="A0A3L8PLH5"/>
<dbReference type="SUPFAM" id="SSF53901">
    <property type="entry name" value="Thiolase-like"/>
    <property type="match status" value="2"/>
</dbReference>
<accession>A0A3L8PLH5</accession>
<keyword evidence="4" id="KW-0445">Lipid transport</keyword>
<evidence type="ECO:0000259" key="7">
    <source>
        <dbReference type="Pfam" id="PF00108"/>
    </source>
</evidence>
<evidence type="ECO:0000256" key="5">
    <source>
        <dbReference type="ARBA" id="ARBA00023121"/>
    </source>
</evidence>
<keyword evidence="2" id="KW-0813">Transport</keyword>
<dbReference type="InterPro" id="IPR020616">
    <property type="entry name" value="Thiolase_N"/>
</dbReference>
<evidence type="ECO:0000256" key="3">
    <source>
        <dbReference type="ARBA" id="ARBA00022679"/>
    </source>
</evidence>
<dbReference type="InterPro" id="IPR016039">
    <property type="entry name" value="Thiolase-like"/>
</dbReference>
<dbReference type="CDD" id="cd00829">
    <property type="entry name" value="SCP-x_thiolase"/>
    <property type="match status" value="1"/>
</dbReference>
<dbReference type="InterPro" id="IPR020613">
    <property type="entry name" value="Thiolase_CS"/>
</dbReference>
<evidence type="ECO:0000313" key="9">
    <source>
        <dbReference type="EMBL" id="RLV55593.1"/>
    </source>
</evidence>
<dbReference type="GO" id="GO:0008289">
    <property type="term" value="F:lipid binding"/>
    <property type="evidence" value="ECO:0007669"/>
    <property type="project" value="UniProtKB-KW"/>
</dbReference>
<name>A0A3L8PLH5_9ACTN</name>
<organism evidence="9 10">
    <name type="scientific">Aeromicrobium phragmitis</name>
    <dbReference type="NCBI Taxonomy" id="2478914"/>
    <lineage>
        <taxon>Bacteria</taxon>
        <taxon>Bacillati</taxon>
        <taxon>Actinomycetota</taxon>
        <taxon>Actinomycetes</taxon>
        <taxon>Propionibacteriales</taxon>
        <taxon>Nocardioidaceae</taxon>
        <taxon>Aeromicrobium</taxon>
    </lineage>
</organism>
<dbReference type="InterPro" id="IPR002155">
    <property type="entry name" value="Thiolase"/>
</dbReference>
<evidence type="ECO:0000256" key="4">
    <source>
        <dbReference type="ARBA" id="ARBA00023055"/>
    </source>
</evidence>
<keyword evidence="5" id="KW-0446">Lipid-binding</keyword>
<evidence type="ECO:0000256" key="6">
    <source>
        <dbReference type="ARBA" id="ARBA00032316"/>
    </source>
</evidence>
<sequence length="401" mass="40802">MREVCIAGIGMTPFGRFPATSVRDLSAAAVRGALADAAVGPEQVGAVYFANAVQGFLHGQEMIRAQAALRDTGLLGHPMMNVENACASGSTAVNLAWMAVGSGQVDIAVVVGAEKLTHPHKQRSLDAIATAVDLDEIDQLRAALSRSSDEGDSGSLFMDIYADAARRFAERSGATQRDFAAVASKNREHAALNPIAQFREPMSVEDVLSARQVSGPLTLPMCSPIGDGAAAMVLCARHIADAAPAPVVTLAASSLVSGQTSRSDHGAVGRAAAAAYESAAVAPDELDVVEVHDAAAPAELIALEELGIFDPGESLHALSAGVTRLGGRMPVNPSGGLISRGHPIGATGCAQLVELVLQLRGGAGQRQIAGARVALAENVGGHLGPDPAVACVTILKGAGAT</sequence>
<evidence type="ECO:0000259" key="8">
    <source>
        <dbReference type="Pfam" id="PF22691"/>
    </source>
</evidence>
<gene>
    <name evidence="9" type="ORF">D9V41_10945</name>
</gene>
<evidence type="ECO:0000313" key="10">
    <source>
        <dbReference type="Proteomes" id="UP000282515"/>
    </source>
</evidence>
<protein>
    <recommendedName>
        <fullName evidence="1">propanoyl-CoA C-acyltransferase</fullName>
        <ecNumber evidence="1">2.3.1.176</ecNumber>
    </recommendedName>
    <alternativeName>
        <fullName evidence="6">Propanoyl-CoA C-acyltransferase</fullName>
    </alternativeName>
</protein>
<dbReference type="GO" id="GO:0016747">
    <property type="term" value="F:acyltransferase activity, transferring groups other than amino-acyl groups"/>
    <property type="evidence" value="ECO:0007669"/>
    <property type="project" value="InterPro"/>
</dbReference>
<evidence type="ECO:0000256" key="2">
    <source>
        <dbReference type="ARBA" id="ARBA00022448"/>
    </source>
</evidence>
<dbReference type="Proteomes" id="UP000282515">
    <property type="component" value="Unassembled WGS sequence"/>
</dbReference>
<evidence type="ECO:0000256" key="1">
    <source>
        <dbReference type="ARBA" id="ARBA00012352"/>
    </source>
</evidence>
<feature type="domain" description="Thiolase C-terminal" evidence="8">
    <location>
        <begin position="266"/>
        <end position="383"/>
    </location>
</feature>
<keyword evidence="3" id="KW-0808">Transferase</keyword>
<dbReference type="GO" id="GO:0006869">
    <property type="term" value="P:lipid transport"/>
    <property type="evidence" value="ECO:0007669"/>
    <property type="project" value="UniProtKB-KW"/>
</dbReference>
<dbReference type="EC" id="2.3.1.176" evidence="1"/>
<proteinExistence type="predicted"/>
<dbReference type="PANTHER" id="PTHR42870">
    <property type="entry name" value="ACETYL-COA C-ACETYLTRANSFERASE"/>
    <property type="match status" value="1"/>
</dbReference>
<dbReference type="PANTHER" id="PTHR42870:SF1">
    <property type="entry name" value="NON-SPECIFIC LIPID-TRANSFER PROTEIN-LIKE 2"/>
    <property type="match status" value="1"/>
</dbReference>
<dbReference type="Pfam" id="PF22691">
    <property type="entry name" value="Thiolase_C_1"/>
    <property type="match status" value="1"/>
</dbReference>
<dbReference type="PROSITE" id="PS00737">
    <property type="entry name" value="THIOLASE_2"/>
    <property type="match status" value="1"/>
</dbReference>
<dbReference type="OrthoDB" id="9785768at2"/>
<dbReference type="RefSeq" id="WP_121794595.1">
    <property type="nucleotide sequence ID" value="NZ_RDBF01000007.1"/>
</dbReference>
<dbReference type="Pfam" id="PF00108">
    <property type="entry name" value="Thiolase_N"/>
    <property type="match status" value="1"/>
</dbReference>
<dbReference type="InterPro" id="IPR055140">
    <property type="entry name" value="Thiolase_C_2"/>
</dbReference>
<reference evidence="9 10" key="1">
    <citation type="submission" date="2018-10" db="EMBL/GenBank/DDBJ databases">
        <title>Aeromicrobium sp. 9W16Y-2 whole genome shotgun sequence.</title>
        <authorList>
            <person name="Li F."/>
        </authorList>
    </citation>
    <scope>NUCLEOTIDE SEQUENCE [LARGE SCALE GENOMIC DNA]</scope>
    <source>
        <strain evidence="9 10">9W16Y-2</strain>
    </source>
</reference>
<dbReference type="Gene3D" id="3.40.47.10">
    <property type="match status" value="1"/>
</dbReference>
<dbReference type="PIRSF" id="PIRSF000429">
    <property type="entry name" value="Ac-CoA_Ac_transf"/>
    <property type="match status" value="1"/>
</dbReference>
<feature type="domain" description="Thiolase N-terminal" evidence="7">
    <location>
        <begin position="4"/>
        <end position="203"/>
    </location>
</feature>
<dbReference type="EMBL" id="RDBF01000007">
    <property type="protein sequence ID" value="RLV55593.1"/>
    <property type="molecule type" value="Genomic_DNA"/>
</dbReference>
<comment type="caution">
    <text evidence="9">The sequence shown here is derived from an EMBL/GenBank/DDBJ whole genome shotgun (WGS) entry which is preliminary data.</text>
</comment>